<dbReference type="EMBL" id="CAJVSB020000651">
    <property type="protein sequence ID" value="CAH2057245.1"/>
    <property type="molecule type" value="Genomic_DNA"/>
</dbReference>
<dbReference type="Proteomes" id="UP000836841">
    <property type="component" value="Unassembled WGS sequence"/>
</dbReference>
<name>A0AAU9S838_THLAR</name>
<evidence type="ECO:0000313" key="1">
    <source>
        <dbReference type="EMBL" id="CAH2057245.1"/>
    </source>
</evidence>
<comment type="caution">
    <text evidence="1">The sequence shown here is derived from an EMBL/GenBank/DDBJ whole genome shotgun (WGS) entry which is preliminary data.</text>
</comment>
<dbReference type="AlphaFoldDB" id="A0AAU9S838"/>
<organism evidence="1 2">
    <name type="scientific">Thlaspi arvense</name>
    <name type="common">Field penny-cress</name>
    <dbReference type="NCBI Taxonomy" id="13288"/>
    <lineage>
        <taxon>Eukaryota</taxon>
        <taxon>Viridiplantae</taxon>
        <taxon>Streptophyta</taxon>
        <taxon>Embryophyta</taxon>
        <taxon>Tracheophyta</taxon>
        <taxon>Spermatophyta</taxon>
        <taxon>Magnoliopsida</taxon>
        <taxon>eudicotyledons</taxon>
        <taxon>Gunneridae</taxon>
        <taxon>Pentapetalae</taxon>
        <taxon>rosids</taxon>
        <taxon>malvids</taxon>
        <taxon>Brassicales</taxon>
        <taxon>Brassicaceae</taxon>
        <taxon>Thlaspideae</taxon>
        <taxon>Thlaspi</taxon>
    </lineage>
</organism>
<gene>
    <name evidence="1" type="ORF">TAV2_LOCUS12118</name>
</gene>
<accession>A0AAU9S838</accession>
<sequence length="81" mass="8968">MQKGQLEFSELEWFADIGLFGDQVPGEALGPAEVPQLPTSQISNTASYKATKFNMIGNGHKKPRIEIPIEDEEYFTVPDLG</sequence>
<reference evidence="1 2" key="1">
    <citation type="submission" date="2022-03" db="EMBL/GenBank/DDBJ databases">
        <authorList>
            <person name="Nunn A."/>
            <person name="Chopra R."/>
            <person name="Nunn A."/>
            <person name="Contreras Garrido A."/>
        </authorList>
    </citation>
    <scope>NUCLEOTIDE SEQUENCE [LARGE SCALE GENOMIC DNA]</scope>
</reference>
<protein>
    <submittedName>
        <fullName evidence="1">Uncharacterized protein</fullName>
    </submittedName>
</protein>
<evidence type="ECO:0000313" key="2">
    <source>
        <dbReference type="Proteomes" id="UP000836841"/>
    </source>
</evidence>
<proteinExistence type="predicted"/>
<keyword evidence="2" id="KW-1185">Reference proteome</keyword>